<keyword evidence="4" id="KW-1185">Reference proteome</keyword>
<feature type="compositionally biased region" description="Basic and acidic residues" evidence="1">
    <location>
        <begin position="46"/>
        <end position="59"/>
    </location>
</feature>
<keyword evidence="2" id="KW-1133">Transmembrane helix</keyword>
<keyword evidence="2" id="KW-0472">Membrane</keyword>
<dbReference type="RefSeq" id="WP_239588805.1">
    <property type="nucleotide sequence ID" value="NZ_CP136137.1"/>
</dbReference>
<evidence type="ECO:0000256" key="2">
    <source>
        <dbReference type="SAM" id="Phobius"/>
    </source>
</evidence>
<keyword evidence="2" id="KW-0812">Transmembrane</keyword>
<gene>
    <name evidence="3" type="ORF">RVF87_19660</name>
</gene>
<protein>
    <submittedName>
        <fullName evidence="3">LysM peptidoglycan-binding domain-containing protein</fullName>
    </submittedName>
</protein>
<name>A0ABZ2U0I9_9ACTN</name>
<feature type="region of interest" description="Disordered" evidence="1">
    <location>
        <begin position="1"/>
        <end position="33"/>
    </location>
</feature>
<proteinExistence type="predicted"/>
<sequence>MSITATAPGITDAGRVRRSADARPSVPGYPSRMAMTCDLPVVDRDRVERSDGRPVRDVCRPTGRSESGRGARRVADRPDRRRSTVIRSDDQNIRERSVRPQSVQHRTVPDQFPRSFEHRWVGALVVGGLLAAMVWVVMIVGVGERETASAQTPAATSVVYVRAGESLTALAHRIAPELPAAGVIAQVRKLNGLETSGLTIGQALIVPDYR</sequence>
<reference evidence="3 4" key="1">
    <citation type="journal article" date="2023" name="Virus Evol.">
        <title>Computational host range prediction-The good, the bad, and the ugly.</title>
        <authorList>
            <person name="Howell A.A."/>
            <person name="Versoza C.J."/>
            <person name="Pfeifer S.P."/>
        </authorList>
    </citation>
    <scope>NUCLEOTIDE SEQUENCE [LARGE SCALE GENOMIC DNA]</scope>
    <source>
        <strain evidence="3 4">1610/1b</strain>
    </source>
</reference>
<dbReference type="Proteomes" id="UP001479933">
    <property type="component" value="Chromosome"/>
</dbReference>
<evidence type="ECO:0000313" key="4">
    <source>
        <dbReference type="Proteomes" id="UP001479933"/>
    </source>
</evidence>
<organism evidence="3 4">
    <name type="scientific">Gordonia hydrophobica</name>
    <dbReference type="NCBI Taxonomy" id="40516"/>
    <lineage>
        <taxon>Bacteria</taxon>
        <taxon>Bacillati</taxon>
        <taxon>Actinomycetota</taxon>
        <taxon>Actinomycetes</taxon>
        <taxon>Mycobacteriales</taxon>
        <taxon>Gordoniaceae</taxon>
        <taxon>Gordonia</taxon>
    </lineage>
</organism>
<accession>A0ABZ2U0I9</accession>
<evidence type="ECO:0000256" key="1">
    <source>
        <dbReference type="SAM" id="MobiDB-lite"/>
    </source>
</evidence>
<feature type="region of interest" description="Disordered" evidence="1">
    <location>
        <begin position="46"/>
        <end position="83"/>
    </location>
</feature>
<feature type="transmembrane region" description="Helical" evidence="2">
    <location>
        <begin position="120"/>
        <end position="143"/>
    </location>
</feature>
<evidence type="ECO:0000313" key="3">
    <source>
        <dbReference type="EMBL" id="WYY07191.1"/>
    </source>
</evidence>
<feature type="compositionally biased region" description="Basic and acidic residues" evidence="1">
    <location>
        <begin position="66"/>
        <end position="83"/>
    </location>
</feature>
<dbReference type="EMBL" id="CP136137">
    <property type="protein sequence ID" value="WYY07191.1"/>
    <property type="molecule type" value="Genomic_DNA"/>
</dbReference>